<sequence>MANTPSAPVSATTLRVALVLLAPCSLLTLASVLDTLRQANEQEGRLLYQWQTFTHDGRPLRTSSGIELPADDAFSHAVQCDTLIVLADECRAFDGSPLFVSALSSAGRHCRRVVGMGPGVAWLAQAGLLDGYRASINWEIFSTFSEQFERVIPTQNVFELDRNRLTCAGALATVDAMLALIAQDCGADLAERVATHLVAGPLRTSTDRQRIPFVTGPGERHPKLADALHLMESNIEEPLTTDDIAQLVGVSRRQLERIFRQHLDAMPSRYYLALRLEKARAQLQRSSKSVLQIGLACGFTSAAHFSNVYRDHFGVTPREDRRNYQAGREV</sequence>
<evidence type="ECO:0000313" key="6">
    <source>
        <dbReference type="Proteomes" id="UP000637267"/>
    </source>
</evidence>
<dbReference type="PRINTS" id="PR00032">
    <property type="entry name" value="HTHARAC"/>
</dbReference>
<dbReference type="EMBL" id="BMLX01000001">
    <property type="protein sequence ID" value="GGP17583.1"/>
    <property type="molecule type" value="Genomic_DNA"/>
</dbReference>
<proteinExistence type="predicted"/>
<evidence type="ECO:0000256" key="3">
    <source>
        <dbReference type="ARBA" id="ARBA00023163"/>
    </source>
</evidence>
<name>A0ABQ2P408_9NEIS</name>
<dbReference type="Proteomes" id="UP000637267">
    <property type="component" value="Unassembled WGS sequence"/>
</dbReference>
<keyword evidence="3" id="KW-0804">Transcription</keyword>
<dbReference type="InterPro" id="IPR018060">
    <property type="entry name" value="HTH_AraC"/>
</dbReference>
<dbReference type="PANTHER" id="PTHR43130:SF3">
    <property type="entry name" value="HTH-TYPE TRANSCRIPTIONAL REGULATOR RV1931C"/>
    <property type="match status" value="1"/>
</dbReference>
<comment type="caution">
    <text evidence="5">The sequence shown here is derived from an EMBL/GenBank/DDBJ whole genome shotgun (WGS) entry which is preliminary data.</text>
</comment>
<dbReference type="InterPro" id="IPR009057">
    <property type="entry name" value="Homeodomain-like_sf"/>
</dbReference>
<dbReference type="SUPFAM" id="SSF46689">
    <property type="entry name" value="Homeodomain-like"/>
    <property type="match status" value="2"/>
</dbReference>
<accession>A0ABQ2P408</accession>
<evidence type="ECO:0000259" key="4">
    <source>
        <dbReference type="PROSITE" id="PS01124"/>
    </source>
</evidence>
<dbReference type="RefSeq" id="WP_188701151.1">
    <property type="nucleotide sequence ID" value="NZ_BMLX01000001.1"/>
</dbReference>
<dbReference type="CDD" id="cd03136">
    <property type="entry name" value="GATase1_AraC_ArgR_like"/>
    <property type="match status" value="1"/>
</dbReference>
<dbReference type="PANTHER" id="PTHR43130">
    <property type="entry name" value="ARAC-FAMILY TRANSCRIPTIONAL REGULATOR"/>
    <property type="match status" value="1"/>
</dbReference>
<reference evidence="6" key="1">
    <citation type="journal article" date="2019" name="Int. J. Syst. Evol. Microbiol.">
        <title>The Global Catalogue of Microorganisms (GCM) 10K type strain sequencing project: providing services to taxonomists for standard genome sequencing and annotation.</title>
        <authorList>
            <consortium name="The Broad Institute Genomics Platform"/>
            <consortium name="The Broad Institute Genome Sequencing Center for Infectious Disease"/>
            <person name="Wu L."/>
            <person name="Ma J."/>
        </authorList>
    </citation>
    <scope>NUCLEOTIDE SEQUENCE [LARGE SCALE GENOMIC DNA]</scope>
    <source>
        <strain evidence="6">CGMCC 1.8859</strain>
    </source>
</reference>
<evidence type="ECO:0000256" key="1">
    <source>
        <dbReference type="ARBA" id="ARBA00023015"/>
    </source>
</evidence>
<dbReference type="InterPro" id="IPR052158">
    <property type="entry name" value="INH-QAR"/>
</dbReference>
<dbReference type="InterPro" id="IPR020449">
    <property type="entry name" value="Tscrpt_reg_AraC-type_HTH"/>
</dbReference>
<dbReference type="SUPFAM" id="SSF52317">
    <property type="entry name" value="Class I glutamine amidotransferase-like"/>
    <property type="match status" value="1"/>
</dbReference>
<dbReference type="PROSITE" id="PS00041">
    <property type="entry name" value="HTH_ARAC_FAMILY_1"/>
    <property type="match status" value="1"/>
</dbReference>
<dbReference type="Gene3D" id="1.10.10.60">
    <property type="entry name" value="Homeodomain-like"/>
    <property type="match status" value="1"/>
</dbReference>
<gene>
    <name evidence="5" type="ORF">GCM10010970_00460</name>
</gene>
<keyword evidence="6" id="KW-1185">Reference proteome</keyword>
<dbReference type="InterPro" id="IPR029062">
    <property type="entry name" value="Class_I_gatase-like"/>
</dbReference>
<feature type="domain" description="HTH araC/xylS-type" evidence="4">
    <location>
        <begin position="225"/>
        <end position="323"/>
    </location>
</feature>
<dbReference type="Pfam" id="PF12833">
    <property type="entry name" value="HTH_18"/>
    <property type="match status" value="1"/>
</dbReference>
<dbReference type="SMART" id="SM00342">
    <property type="entry name" value="HTH_ARAC"/>
    <property type="match status" value="1"/>
</dbReference>
<protein>
    <submittedName>
        <fullName evidence="5">AraC family transcriptional regulator</fullName>
    </submittedName>
</protein>
<dbReference type="Gene3D" id="3.40.50.880">
    <property type="match status" value="1"/>
</dbReference>
<dbReference type="InterPro" id="IPR018062">
    <property type="entry name" value="HTH_AraC-typ_CS"/>
</dbReference>
<keyword evidence="2" id="KW-0238">DNA-binding</keyword>
<evidence type="ECO:0000256" key="2">
    <source>
        <dbReference type="ARBA" id="ARBA00023125"/>
    </source>
</evidence>
<dbReference type="PROSITE" id="PS01124">
    <property type="entry name" value="HTH_ARAC_FAMILY_2"/>
    <property type="match status" value="1"/>
</dbReference>
<organism evidence="5 6">
    <name type="scientific">Silvimonas iriomotensis</name>
    <dbReference type="NCBI Taxonomy" id="449662"/>
    <lineage>
        <taxon>Bacteria</taxon>
        <taxon>Pseudomonadati</taxon>
        <taxon>Pseudomonadota</taxon>
        <taxon>Betaproteobacteria</taxon>
        <taxon>Neisseriales</taxon>
        <taxon>Chitinibacteraceae</taxon>
        <taxon>Silvimonas</taxon>
    </lineage>
</organism>
<keyword evidence="1" id="KW-0805">Transcription regulation</keyword>
<evidence type="ECO:0000313" key="5">
    <source>
        <dbReference type="EMBL" id="GGP17583.1"/>
    </source>
</evidence>